<gene>
    <name evidence="2" type="ORF">TH4_21005</name>
</gene>
<dbReference type="AlphaFoldDB" id="A0A853KV83"/>
<keyword evidence="1" id="KW-0812">Transmembrane</keyword>
<evidence type="ECO:0000256" key="1">
    <source>
        <dbReference type="SAM" id="Phobius"/>
    </source>
</evidence>
<dbReference type="Pfam" id="PF13148">
    <property type="entry name" value="DUF3987"/>
    <property type="match status" value="1"/>
</dbReference>
<evidence type="ECO:0000313" key="2">
    <source>
        <dbReference type="EMBL" id="OAZ07662.1"/>
    </source>
</evidence>
<reference evidence="2 3" key="1">
    <citation type="submission" date="2014-07" db="EMBL/GenBank/DDBJ databases">
        <title>Draft genome sequence of Thalassospira tepidiphila 1-1B.</title>
        <authorList>
            <person name="Lai Q."/>
            <person name="Shao Z."/>
        </authorList>
    </citation>
    <scope>NUCLEOTIDE SEQUENCE [LARGE SCALE GENOMIC DNA]</scope>
    <source>
        <strain evidence="2 3">MCCC 1A03514</strain>
    </source>
</reference>
<dbReference type="InterPro" id="IPR025048">
    <property type="entry name" value="DUF3987"/>
</dbReference>
<accession>A0A853KV83</accession>
<name>A0A853KV83_9PROT</name>
<sequence>MTQNRTGGTLAKVLETKGLPEEAKKLVQYALSTEQQNSNGLVTEAIVKNTVLSKTVDLFKATTDISAVLVLAICHAVVCALALSNSATIRIAGNRLYPDPWMICLASSGAGKSFTLGIILDMICCTLFPGATSAAALIENIRDFNKTGWFEDEFAQLLKRMNGQKFAEEMREIFLKLYGNDQLSRITKADKIIVDDPALMIFGLTVKETFLENISAESFLDGFMQRFLIITAEKDPSRKTKNFALYRTREHESYPEVRDAWERLSTMPIHSEYTASEEAITAYEEIFRDLYGDEDIPDSFYRRILWATLKYALSYHLMLGKTSAVLDAEDVRHASVMTRIHLSETCSLIKSYDDGNLAQLVEKAIRLKIKKDRLPTTGELIAGVRAIPDAETARIVLDAIRNV</sequence>
<organism evidence="2 3">
    <name type="scientific">Thalassospira tepidiphila MCCC 1A03514</name>
    <dbReference type="NCBI Taxonomy" id="1177930"/>
    <lineage>
        <taxon>Bacteria</taxon>
        <taxon>Pseudomonadati</taxon>
        <taxon>Pseudomonadota</taxon>
        <taxon>Alphaproteobacteria</taxon>
        <taxon>Rhodospirillales</taxon>
        <taxon>Thalassospiraceae</taxon>
        <taxon>Thalassospira</taxon>
    </lineage>
</organism>
<protein>
    <recommendedName>
        <fullName evidence="4">DUF3987 domain-containing protein</fullName>
    </recommendedName>
</protein>
<feature type="transmembrane region" description="Helical" evidence="1">
    <location>
        <begin position="65"/>
        <end position="83"/>
    </location>
</feature>
<comment type="caution">
    <text evidence="2">The sequence shown here is derived from an EMBL/GenBank/DDBJ whole genome shotgun (WGS) entry which is preliminary data.</text>
</comment>
<dbReference type="Proteomes" id="UP000094009">
    <property type="component" value="Unassembled WGS sequence"/>
</dbReference>
<dbReference type="EMBL" id="JPVZ01000019">
    <property type="protein sequence ID" value="OAZ07662.1"/>
    <property type="molecule type" value="Genomic_DNA"/>
</dbReference>
<evidence type="ECO:0008006" key="4">
    <source>
        <dbReference type="Google" id="ProtNLM"/>
    </source>
</evidence>
<keyword evidence="1" id="KW-1133">Transmembrane helix</keyword>
<dbReference type="RefSeq" id="WP_064782559.1">
    <property type="nucleotide sequence ID" value="NZ_JPVZ01000019.1"/>
</dbReference>
<evidence type="ECO:0000313" key="3">
    <source>
        <dbReference type="Proteomes" id="UP000094009"/>
    </source>
</evidence>
<proteinExistence type="predicted"/>
<keyword evidence="1" id="KW-0472">Membrane</keyword>